<feature type="coiled-coil region" evidence="6">
    <location>
        <begin position="172"/>
        <end position="244"/>
    </location>
</feature>
<evidence type="ECO:0000313" key="8">
    <source>
        <dbReference type="EMBL" id="HGQ18083.1"/>
    </source>
</evidence>
<name>A0A7J3JQJ9_9CREN</name>
<dbReference type="EMBL" id="DTBZ01000076">
    <property type="protein sequence ID" value="HGQ18083.1"/>
    <property type="molecule type" value="Genomic_DNA"/>
</dbReference>
<evidence type="ECO:0000256" key="2">
    <source>
        <dbReference type="ARBA" id="ARBA00022741"/>
    </source>
</evidence>
<dbReference type="AlphaFoldDB" id="A0A7J3JQJ9"/>
<comment type="caution">
    <text evidence="8">The sequence shown here is derived from an EMBL/GenBank/DDBJ whole genome shotgun (WGS) entry which is preliminary data.</text>
</comment>
<dbReference type="PANTHER" id="PTHR32114:SF2">
    <property type="entry name" value="ABC TRANSPORTER ABCH.3"/>
    <property type="match status" value="1"/>
</dbReference>
<accession>A0A7J3JQJ9</accession>
<evidence type="ECO:0000256" key="6">
    <source>
        <dbReference type="SAM" id="Coils"/>
    </source>
</evidence>
<keyword evidence="1" id="KW-0479">Metal-binding</keyword>
<sequence length="767" mass="88227">MSNMIIVKRVKIKNILSHESTEIQFPLGLTALIGPNGAGKSSIIDSIVYALLFNPQSARSFRGGGRRSLLRIGASDGLIEVELNVGGKSYIIQRILSSTKSESAVLIEVEGDKKRVLASSVSRVLEFVKEILGIPSLESIRYTIVSRQNELTSFIEETSSSRREMVLRLLGLDEIEKAKELLKENLKKIEGDIRLFEELSKQGDDMKKQLLEVDKIISKKISERDELSEKVQMLSDRLKLIERIKDLLYRYNELKIVKEIVVELNKLGKLLDYCNRLSRINLGELASTLEIYNDAKRRIDELNKQLYDINNRIKELIEEVKNISNMEFKWDKDGEVVEAIERYLDEVRRIKHTMAAEVSFNENSIDILKSSTVCPLCKRELTEELKTELINGITKHIEELKNSIYHMDEIEIVLRKILNDVKKYDRIRAELLSKIAELGDQINKAVLKYSDMQQKIQSIIKEIINIEEFKECFTEYGSSTVKLVQCLQRKAIEITNLYNEKINFIRRLYIGGEVDLNKIVEEFNIIKNELLQLGVDPDKMNYNDIELKYRELNSEYNNLSQILSKLNGEIDAYTKHRIEIENKLKYIDERVRELKKSVEIYRAVDVLVNRFLGRDGLLAKILTREARRLIQIYTNRILSELGLDFNVDIDEDFNIEVKSGNGELDVRSLSGGEMVALAIALRIATAYTVFGKLPGFFILDEPTQFLDSTRRRTLFEIIKRLSEKVPQVIVVTHDTDVTDLADKVFYVNKVGGRSIIGEKIVELETMA</sequence>
<organism evidence="8">
    <name type="scientific">Ignisphaera aggregans</name>
    <dbReference type="NCBI Taxonomy" id="334771"/>
    <lineage>
        <taxon>Archaea</taxon>
        <taxon>Thermoproteota</taxon>
        <taxon>Thermoprotei</taxon>
        <taxon>Desulfurococcales</taxon>
        <taxon>Desulfurococcaceae</taxon>
        <taxon>Ignisphaera</taxon>
    </lineage>
</organism>
<evidence type="ECO:0000256" key="3">
    <source>
        <dbReference type="ARBA" id="ARBA00022833"/>
    </source>
</evidence>
<dbReference type="PANTHER" id="PTHR32114">
    <property type="entry name" value="ABC TRANSPORTER ABCH.3"/>
    <property type="match status" value="1"/>
</dbReference>
<proteinExistence type="predicted"/>
<evidence type="ECO:0000259" key="7">
    <source>
        <dbReference type="SMART" id="SM00382"/>
    </source>
</evidence>
<keyword evidence="3" id="KW-0862">Zinc</keyword>
<dbReference type="InterPro" id="IPR013134">
    <property type="entry name" value="Zn_hook_RAD50"/>
</dbReference>
<dbReference type="SMART" id="SM00382">
    <property type="entry name" value="AAA"/>
    <property type="match status" value="1"/>
</dbReference>
<protein>
    <submittedName>
        <fullName evidence="8">SMC family ATPase</fullName>
    </submittedName>
</protein>
<dbReference type="InterPro" id="IPR003395">
    <property type="entry name" value="RecF/RecN/SMC_N"/>
</dbReference>
<dbReference type="SUPFAM" id="SSF75712">
    <property type="entry name" value="Rad50 coiled-coil Zn hook"/>
    <property type="match status" value="1"/>
</dbReference>
<dbReference type="SUPFAM" id="SSF52540">
    <property type="entry name" value="P-loop containing nucleoside triphosphate hydrolases"/>
    <property type="match status" value="1"/>
</dbReference>
<feature type="coiled-coil region" evidence="6">
    <location>
        <begin position="542"/>
        <end position="583"/>
    </location>
</feature>
<dbReference type="Pfam" id="PF02463">
    <property type="entry name" value="SMC_N"/>
    <property type="match status" value="1"/>
</dbReference>
<dbReference type="InterPro" id="IPR003593">
    <property type="entry name" value="AAA+_ATPase"/>
</dbReference>
<reference evidence="8" key="1">
    <citation type="journal article" date="2020" name="mSystems">
        <title>Genome- and Community-Level Interaction Insights into Carbon Utilization and Element Cycling Functions of Hydrothermarchaeota in Hydrothermal Sediment.</title>
        <authorList>
            <person name="Zhou Z."/>
            <person name="Liu Y."/>
            <person name="Xu W."/>
            <person name="Pan J."/>
            <person name="Luo Z.H."/>
            <person name="Li M."/>
        </authorList>
    </citation>
    <scope>NUCLEOTIDE SEQUENCE [LARGE SCALE GENOMIC DNA]</scope>
    <source>
        <strain evidence="8">SpSt-657</strain>
    </source>
</reference>
<dbReference type="GO" id="GO:0005524">
    <property type="term" value="F:ATP binding"/>
    <property type="evidence" value="ECO:0007669"/>
    <property type="project" value="UniProtKB-KW"/>
</dbReference>
<feature type="coiled-coil region" evidence="6">
    <location>
        <begin position="285"/>
        <end position="326"/>
    </location>
</feature>
<dbReference type="InterPro" id="IPR027417">
    <property type="entry name" value="P-loop_NTPase"/>
</dbReference>
<dbReference type="Gene3D" id="3.40.50.300">
    <property type="entry name" value="P-loop containing nucleotide triphosphate hydrolases"/>
    <property type="match status" value="2"/>
</dbReference>
<evidence type="ECO:0000256" key="4">
    <source>
        <dbReference type="ARBA" id="ARBA00022840"/>
    </source>
</evidence>
<evidence type="ECO:0000256" key="1">
    <source>
        <dbReference type="ARBA" id="ARBA00022723"/>
    </source>
</evidence>
<feature type="domain" description="AAA+ ATPase" evidence="7">
    <location>
        <begin position="26"/>
        <end position="751"/>
    </location>
</feature>
<dbReference type="Gene3D" id="1.10.287.510">
    <property type="entry name" value="Helix hairpin bin"/>
    <property type="match status" value="1"/>
</dbReference>
<evidence type="ECO:0000256" key="5">
    <source>
        <dbReference type="ARBA" id="ARBA00023054"/>
    </source>
</evidence>
<keyword evidence="4" id="KW-0067">ATP-binding</keyword>
<keyword evidence="5 6" id="KW-0175">Coiled coil</keyword>
<keyword evidence="2" id="KW-0547">Nucleotide-binding</keyword>
<dbReference type="GO" id="GO:0046872">
    <property type="term" value="F:metal ion binding"/>
    <property type="evidence" value="ECO:0007669"/>
    <property type="project" value="UniProtKB-KW"/>
</dbReference>
<dbReference type="Pfam" id="PF04423">
    <property type="entry name" value="Rad50_zn_hook"/>
    <property type="match status" value="1"/>
</dbReference>
<gene>
    <name evidence="8" type="ORF">ENU30_03790</name>
</gene>